<feature type="domain" description="Beta-mannosidase-like galactose-binding" evidence="9">
    <location>
        <begin position="92"/>
        <end position="161"/>
    </location>
</feature>
<dbReference type="HOGENOM" id="CLU_271141_0_0_10"/>
<feature type="domain" description="DUF4982" evidence="8">
    <location>
        <begin position="623"/>
        <end position="684"/>
    </location>
</feature>
<feature type="signal peptide" evidence="4">
    <location>
        <begin position="1"/>
        <end position="29"/>
    </location>
</feature>
<dbReference type="InterPro" id="IPR051913">
    <property type="entry name" value="GH2_Domain-Containing"/>
</dbReference>
<dbReference type="Gene3D" id="2.60.40.10">
    <property type="entry name" value="Immunoglobulins"/>
    <property type="match status" value="2"/>
</dbReference>
<dbReference type="InterPro" id="IPR013783">
    <property type="entry name" value="Ig-like_fold"/>
</dbReference>
<organism evidence="10 11">
    <name type="scientific">Niabella soli DSM 19437</name>
    <dbReference type="NCBI Taxonomy" id="929713"/>
    <lineage>
        <taxon>Bacteria</taxon>
        <taxon>Pseudomonadati</taxon>
        <taxon>Bacteroidota</taxon>
        <taxon>Chitinophagia</taxon>
        <taxon>Chitinophagales</taxon>
        <taxon>Chitinophagaceae</taxon>
        <taxon>Niabella</taxon>
    </lineage>
</organism>
<dbReference type="AlphaFoldDB" id="W0F1F4"/>
<dbReference type="InterPro" id="IPR054593">
    <property type="entry name" value="Beta-mannosidase-like_N2"/>
</dbReference>
<keyword evidence="3" id="KW-0326">Glycosidase</keyword>
<dbReference type="PRINTS" id="PR00132">
    <property type="entry name" value="GLHYDRLASE2"/>
</dbReference>
<evidence type="ECO:0000259" key="8">
    <source>
        <dbReference type="Pfam" id="PF16355"/>
    </source>
</evidence>
<evidence type="ECO:0000259" key="7">
    <source>
        <dbReference type="Pfam" id="PF11721"/>
    </source>
</evidence>
<dbReference type="KEGG" id="nso:NIASO_20015"/>
<evidence type="ECO:0000259" key="9">
    <source>
        <dbReference type="Pfam" id="PF22666"/>
    </source>
</evidence>
<dbReference type="EMBL" id="CP007035">
    <property type="protein sequence ID" value="AHF16842.1"/>
    <property type="molecule type" value="Genomic_DNA"/>
</dbReference>
<sequence>MKAVAMLYKIRWSAILIAFQFLLSNTAVAQPRDTISLNEGWVSIKAATGSQKYTGFEKPGYSTTGWKKITVPHNWDDYYGYRRLLHGNLHGNAWYKKKFTLKKQSGKRYFLFFEGVGSYATVWVNGIKIGTHAGGRTTFTLDITDAVKQNGVNDLAVLAKHPAGITDLPWVCGGCSEERGFSEGSQPMGIFRPVHLIVTNPVYIAPFGVHAWADIKKEQTKLFVDLTIKNTGNPSVAAQLITLVKNRQQQVVAADSQQVQLKMDNITRQVLLVKQPELWSPAHPYLYTIETIIKTGGVEADKVRTDFGFRTIQWKTSTHQFLLNGQPVFINGIAGYEHQLGQSHAFADEEIDARVKWLQAAGFNAFRDAHQPHNLRYGSLFDQKGILWWPQLSAHIWYDTPAFRDQFKASLKEWIVERRNDPAVILWGLQNESKLPEDFAKECTELVRSLDPTASVERLVTTCNGGKGTDWDVPQNWTGTYGGDPDTYAQDLKKQVLVGEYGAWRTIDLHSDNSKRQPASYPEEQMVALMEKKLRLGEQAKDSSAGHFFWLLNSHDNPGRVQGGEGFRGIDRIGPVNYKGMLTPWEEPTDVYYMYRSNYAPKKTDPMVYIASHTWPNRWITPGTKDSIVVYSNCDEVELFNDMEGSSLGKQKNKRRGYHFQWDQVPVRYNILYAVGYVNGRAVARDTIVLYHLPKAPHFDQLYKGAQNITASQKGYQYVYRVNCGGPDYIDENKNTWQADRSLPSENERQTLNIKPQTNFWGSVSWADRFPGMPAVFASQRRSFSPVKGTRDWSLFQQFRYGKADLNYTFPLPDGNYIVELYFTEPWLGIGGGIDATGMRLFDVAFNNEVVLKDLDIWKEVGTNTALKKIVPVTVTGGRLVISFPHSKAGQALISAIAIATRANNMRSAATFENITNLKGDGIMQRTWLDIGDAPFANEKIQIHQLPPELFAADWIQTNRKQTKELSFKVRLPSDIYKAVFPELSARASADGFNNTGEWIITDEEGGKKYAVYKKRMAAGEQISIKGSTGFLTAITPASTMQPAFDLKPVTSYKTDGAVTGPGITKAEFSGAPRLAVQTNDSTSVKWSIKTGVADIYNITLKYYWPNPGAGTALLTLFDAGGNRMVEQEISLKFTQPGKWMLATVNTGTMINAGHYRVRVALKNAKGLVVSNIEVQ</sequence>
<evidence type="ECO:0000256" key="2">
    <source>
        <dbReference type="ARBA" id="ARBA00022801"/>
    </source>
</evidence>
<evidence type="ECO:0000256" key="4">
    <source>
        <dbReference type="SAM" id="SignalP"/>
    </source>
</evidence>
<dbReference type="InterPro" id="IPR021720">
    <property type="entry name" value="Malectin_dom"/>
</dbReference>
<evidence type="ECO:0000259" key="6">
    <source>
        <dbReference type="Pfam" id="PF02836"/>
    </source>
</evidence>
<dbReference type="InterPro" id="IPR006101">
    <property type="entry name" value="Glyco_hydro_2"/>
</dbReference>
<name>W0F1F4_9BACT</name>
<dbReference type="eggNOG" id="COG3250">
    <property type="taxonomic scope" value="Bacteria"/>
</dbReference>
<dbReference type="RefSeq" id="WP_008588550.1">
    <property type="nucleotide sequence ID" value="NZ_CP007035.1"/>
</dbReference>
<proteinExistence type="inferred from homology"/>
<evidence type="ECO:0000313" key="10">
    <source>
        <dbReference type="EMBL" id="AHF16842.1"/>
    </source>
</evidence>
<dbReference type="STRING" id="929713.NIASO_20015"/>
<dbReference type="InterPro" id="IPR017853">
    <property type="entry name" value="GH"/>
</dbReference>
<gene>
    <name evidence="10" type="ORF">NIASO_20015</name>
</gene>
<evidence type="ECO:0000259" key="5">
    <source>
        <dbReference type="Pfam" id="PF00703"/>
    </source>
</evidence>
<feature type="chain" id="PRO_5004788513" evidence="4">
    <location>
        <begin position="30"/>
        <end position="1176"/>
    </location>
</feature>
<feature type="domain" description="Glycoside hydrolase family 2 catalytic" evidence="6">
    <location>
        <begin position="319"/>
        <end position="457"/>
    </location>
</feature>
<reference evidence="10 11" key="1">
    <citation type="submission" date="2013-12" db="EMBL/GenBank/DDBJ databases">
        <authorList>
            <consortium name="DOE Joint Genome Institute"/>
            <person name="Eisen J."/>
            <person name="Huntemann M."/>
            <person name="Han J."/>
            <person name="Chen A."/>
            <person name="Kyrpides N."/>
            <person name="Mavromatis K."/>
            <person name="Markowitz V."/>
            <person name="Palaniappan K."/>
            <person name="Ivanova N."/>
            <person name="Schaumberg A."/>
            <person name="Pati A."/>
            <person name="Liolios K."/>
            <person name="Nordberg H.P."/>
            <person name="Cantor M.N."/>
            <person name="Hua S.X."/>
            <person name="Woyke T."/>
        </authorList>
    </citation>
    <scope>NUCLEOTIDE SEQUENCE [LARGE SCALE GENOMIC DNA]</scope>
    <source>
        <strain evidence="11">DSM 19437</strain>
    </source>
</reference>
<evidence type="ECO:0000313" key="11">
    <source>
        <dbReference type="Proteomes" id="UP000003586"/>
    </source>
</evidence>
<protein>
    <submittedName>
        <fullName evidence="10">Glycoside hydrolase</fullName>
    </submittedName>
</protein>
<dbReference type="Gene3D" id="3.20.20.80">
    <property type="entry name" value="Glycosidases"/>
    <property type="match status" value="1"/>
</dbReference>
<dbReference type="GO" id="GO:0004553">
    <property type="term" value="F:hydrolase activity, hydrolyzing O-glycosyl compounds"/>
    <property type="evidence" value="ECO:0007669"/>
    <property type="project" value="InterPro"/>
</dbReference>
<dbReference type="PANTHER" id="PTHR42732">
    <property type="entry name" value="BETA-GALACTOSIDASE"/>
    <property type="match status" value="1"/>
</dbReference>
<comment type="similarity">
    <text evidence="1">Belongs to the glycosyl hydrolase 2 family.</text>
</comment>
<dbReference type="SUPFAM" id="SSF49785">
    <property type="entry name" value="Galactose-binding domain-like"/>
    <property type="match status" value="2"/>
</dbReference>
<dbReference type="OrthoDB" id="9801077at2"/>
<keyword evidence="4" id="KW-0732">Signal</keyword>
<dbReference type="Gene3D" id="2.60.120.430">
    <property type="entry name" value="Galactose-binding lectin"/>
    <property type="match status" value="1"/>
</dbReference>
<dbReference type="Pfam" id="PF00703">
    <property type="entry name" value="Glyco_hydro_2"/>
    <property type="match status" value="1"/>
</dbReference>
<dbReference type="Pfam" id="PF11721">
    <property type="entry name" value="Malectin"/>
    <property type="match status" value="1"/>
</dbReference>
<keyword evidence="11" id="KW-1185">Reference proteome</keyword>
<dbReference type="GO" id="GO:0005975">
    <property type="term" value="P:carbohydrate metabolic process"/>
    <property type="evidence" value="ECO:0007669"/>
    <property type="project" value="InterPro"/>
</dbReference>
<dbReference type="SUPFAM" id="SSF49303">
    <property type="entry name" value="beta-Galactosidase/glucuronidase domain"/>
    <property type="match status" value="1"/>
</dbReference>
<dbReference type="Pfam" id="PF02836">
    <property type="entry name" value="Glyco_hydro_2_C"/>
    <property type="match status" value="1"/>
</dbReference>
<dbReference type="InterPro" id="IPR006102">
    <property type="entry name" value="Ig-like_GH2"/>
</dbReference>
<feature type="domain" description="Malectin" evidence="7">
    <location>
        <begin position="719"/>
        <end position="896"/>
    </location>
</feature>
<accession>W0F1F4</accession>
<evidence type="ECO:0000256" key="3">
    <source>
        <dbReference type="ARBA" id="ARBA00023295"/>
    </source>
</evidence>
<dbReference type="InterPro" id="IPR006103">
    <property type="entry name" value="Glyco_hydro_2_cat"/>
</dbReference>
<evidence type="ECO:0000256" key="1">
    <source>
        <dbReference type="ARBA" id="ARBA00007401"/>
    </source>
</evidence>
<dbReference type="InterPro" id="IPR036156">
    <property type="entry name" value="Beta-gal/glucu_dom_sf"/>
</dbReference>
<dbReference type="PANTHER" id="PTHR42732:SF1">
    <property type="entry name" value="BETA-MANNOSIDASE"/>
    <property type="match status" value="1"/>
</dbReference>
<feature type="domain" description="Glycoside hydrolase family 2 immunoglobulin-like beta-sandwich" evidence="5">
    <location>
        <begin position="213"/>
        <end position="310"/>
    </location>
</feature>
<dbReference type="InterPro" id="IPR008979">
    <property type="entry name" value="Galactose-bd-like_sf"/>
</dbReference>
<dbReference type="Pfam" id="PF16355">
    <property type="entry name" value="DUF4982"/>
    <property type="match status" value="1"/>
</dbReference>
<dbReference type="SUPFAM" id="SSF51445">
    <property type="entry name" value="(Trans)glycosidases"/>
    <property type="match status" value="1"/>
</dbReference>
<dbReference type="Gene3D" id="2.60.120.260">
    <property type="entry name" value="Galactose-binding domain-like"/>
    <property type="match status" value="1"/>
</dbReference>
<dbReference type="InterPro" id="IPR032311">
    <property type="entry name" value="DUF4982"/>
</dbReference>
<keyword evidence="2 10" id="KW-0378">Hydrolase</keyword>
<dbReference type="Pfam" id="PF22666">
    <property type="entry name" value="Glyco_hydro_2_N2"/>
    <property type="match status" value="1"/>
</dbReference>
<dbReference type="Proteomes" id="UP000003586">
    <property type="component" value="Chromosome"/>
</dbReference>